<dbReference type="Pfam" id="PF00004">
    <property type="entry name" value="AAA"/>
    <property type="match status" value="1"/>
</dbReference>
<dbReference type="InParanoid" id="A0A0C2TRU2"/>
<name>A0A0C2TRU2_AMAMK</name>
<dbReference type="GO" id="GO:0005634">
    <property type="term" value="C:nucleus"/>
    <property type="evidence" value="ECO:0007669"/>
    <property type="project" value="UniProtKB-SubCell"/>
</dbReference>
<dbReference type="HOGENOM" id="CLU_004894_3_0_1"/>
<evidence type="ECO:0000313" key="11">
    <source>
        <dbReference type="EMBL" id="KIL69984.1"/>
    </source>
</evidence>
<keyword evidence="7" id="KW-0131">Cell cycle</keyword>
<organism evidence="11 12">
    <name type="scientific">Amanita muscaria (strain Koide BX008)</name>
    <dbReference type="NCBI Taxonomy" id="946122"/>
    <lineage>
        <taxon>Eukaryota</taxon>
        <taxon>Fungi</taxon>
        <taxon>Dikarya</taxon>
        <taxon>Basidiomycota</taxon>
        <taxon>Agaricomycotina</taxon>
        <taxon>Agaricomycetes</taxon>
        <taxon>Agaricomycetidae</taxon>
        <taxon>Agaricales</taxon>
        <taxon>Pluteineae</taxon>
        <taxon>Amanitaceae</taxon>
        <taxon>Amanita</taxon>
    </lineage>
</organism>
<dbReference type="Gene3D" id="1.10.8.60">
    <property type="match status" value="1"/>
</dbReference>
<dbReference type="PANTHER" id="PTHR46765:SF1">
    <property type="entry name" value="P-LOOP CONTAINING NUCLEOSIDE TRIPHOSPHATE HYDROLASES SUPERFAMILY PROTEIN"/>
    <property type="match status" value="1"/>
</dbReference>
<dbReference type="EMBL" id="KN818225">
    <property type="protein sequence ID" value="KIL69984.1"/>
    <property type="molecule type" value="Genomic_DNA"/>
</dbReference>
<dbReference type="OrthoDB" id="2195431at2759"/>
<dbReference type="InterPro" id="IPR053016">
    <property type="entry name" value="CTF18-RFC_complex"/>
</dbReference>
<dbReference type="InterPro" id="IPR027417">
    <property type="entry name" value="P-loop_NTPase"/>
</dbReference>
<dbReference type="STRING" id="946122.A0A0C2TRU2"/>
<feature type="compositionally biased region" description="Low complexity" evidence="9">
    <location>
        <begin position="104"/>
        <end position="113"/>
    </location>
</feature>
<evidence type="ECO:0000256" key="9">
    <source>
        <dbReference type="SAM" id="MobiDB-lite"/>
    </source>
</evidence>
<dbReference type="GO" id="GO:0006260">
    <property type="term" value="P:DNA replication"/>
    <property type="evidence" value="ECO:0007669"/>
    <property type="project" value="UniProtKB-KW"/>
</dbReference>
<feature type="region of interest" description="Disordered" evidence="9">
    <location>
        <begin position="104"/>
        <end position="128"/>
    </location>
</feature>
<keyword evidence="5" id="KW-0238">DNA-binding</keyword>
<dbReference type="PANTHER" id="PTHR46765">
    <property type="entry name" value="P-LOOP CONTAINING NUCLEOSIDE TRIPHOSPHATE HYDROLASES SUPERFAMILY PROTEIN"/>
    <property type="match status" value="1"/>
</dbReference>
<evidence type="ECO:0000313" key="12">
    <source>
        <dbReference type="Proteomes" id="UP000054549"/>
    </source>
</evidence>
<evidence type="ECO:0000256" key="1">
    <source>
        <dbReference type="ARBA" id="ARBA00004123"/>
    </source>
</evidence>
<reference evidence="11 12" key="1">
    <citation type="submission" date="2014-04" db="EMBL/GenBank/DDBJ databases">
        <title>Evolutionary Origins and Diversification of the Mycorrhizal Mutualists.</title>
        <authorList>
            <consortium name="DOE Joint Genome Institute"/>
            <consortium name="Mycorrhizal Genomics Consortium"/>
            <person name="Kohler A."/>
            <person name="Kuo A."/>
            <person name="Nagy L.G."/>
            <person name="Floudas D."/>
            <person name="Copeland A."/>
            <person name="Barry K.W."/>
            <person name="Cichocki N."/>
            <person name="Veneault-Fourrey C."/>
            <person name="LaButti K."/>
            <person name="Lindquist E.A."/>
            <person name="Lipzen A."/>
            <person name="Lundell T."/>
            <person name="Morin E."/>
            <person name="Murat C."/>
            <person name="Riley R."/>
            <person name="Ohm R."/>
            <person name="Sun H."/>
            <person name="Tunlid A."/>
            <person name="Henrissat B."/>
            <person name="Grigoriev I.V."/>
            <person name="Hibbett D.S."/>
            <person name="Martin F."/>
        </authorList>
    </citation>
    <scope>NUCLEOTIDE SEQUENCE [LARGE SCALE GENOMIC DNA]</scope>
    <source>
        <strain evidence="11 12">Koide BX008</strain>
    </source>
</reference>
<evidence type="ECO:0000259" key="10">
    <source>
        <dbReference type="SMART" id="SM00382"/>
    </source>
</evidence>
<feature type="compositionally biased region" description="Pro residues" evidence="9">
    <location>
        <begin position="114"/>
        <end position="123"/>
    </location>
</feature>
<protein>
    <recommendedName>
        <fullName evidence="10">AAA+ ATPase domain-containing protein</fullName>
    </recommendedName>
</protein>
<evidence type="ECO:0000256" key="5">
    <source>
        <dbReference type="ARBA" id="ARBA00023125"/>
    </source>
</evidence>
<dbReference type="AlphaFoldDB" id="A0A0C2TRU2"/>
<dbReference type="InterPro" id="IPR047854">
    <property type="entry name" value="RFC_lid"/>
</dbReference>
<dbReference type="InterPro" id="IPR003959">
    <property type="entry name" value="ATPase_AAA_core"/>
</dbReference>
<evidence type="ECO:0000256" key="6">
    <source>
        <dbReference type="ARBA" id="ARBA00023242"/>
    </source>
</evidence>
<feature type="compositionally biased region" description="Polar residues" evidence="9">
    <location>
        <begin position="20"/>
        <end position="37"/>
    </location>
</feature>
<evidence type="ECO:0000256" key="2">
    <source>
        <dbReference type="ARBA" id="ARBA00022705"/>
    </source>
</evidence>
<dbReference type="GO" id="GO:0016887">
    <property type="term" value="F:ATP hydrolysis activity"/>
    <property type="evidence" value="ECO:0007669"/>
    <property type="project" value="InterPro"/>
</dbReference>
<keyword evidence="3" id="KW-0547">Nucleotide-binding</keyword>
<evidence type="ECO:0000256" key="3">
    <source>
        <dbReference type="ARBA" id="ARBA00022741"/>
    </source>
</evidence>
<accession>A0A0C2TRU2</accession>
<dbReference type="SUPFAM" id="SSF52540">
    <property type="entry name" value="P-loop containing nucleoside triphosphate hydrolases"/>
    <property type="match status" value="1"/>
</dbReference>
<dbReference type="GO" id="GO:0003677">
    <property type="term" value="F:DNA binding"/>
    <property type="evidence" value="ECO:0007669"/>
    <property type="project" value="UniProtKB-KW"/>
</dbReference>
<feature type="region of interest" description="Disordered" evidence="9">
    <location>
        <begin position="18"/>
        <end position="37"/>
    </location>
</feature>
<dbReference type="Proteomes" id="UP000054549">
    <property type="component" value="Unassembled WGS sequence"/>
</dbReference>
<keyword evidence="6" id="KW-0539">Nucleus</keyword>
<dbReference type="GO" id="GO:0005524">
    <property type="term" value="F:ATP binding"/>
    <property type="evidence" value="ECO:0007669"/>
    <property type="project" value="UniProtKB-KW"/>
</dbReference>
<dbReference type="CDD" id="cd18140">
    <property type="entry name" value="HLD_clamp_RFC"/>
    <property type="match status" value="1"/>
</dbReference>
<dbReference type="InterPro" id="IPR003593">
    <property type="entry name" value="AAA+_ATPase"/>
</dbReference>
<evidence type="ECO:0000256" key="4">
    <source>
        <dbReference type="ARBA" id="ARBA00022840"/>
    </source>
</evidence>
<comment type="similarity">
    <text evidence="8">Belongs to the activator 1 small subunits family. CTF18 subfamily.</text>
</comment>
<dbReference type="CDD" id="cd00009">
    <property type="entry name" value="AAA"/>
    <property type="match status" value="1"/>
</dbReference>
<dbReference type="SMART" id="SM00382">
    <property type="entry name" value="AAA"/>
    <property type="match status" value="1"/>
</dbReference>
<dbReference type="FunCoup" id="A0A0C2TRU2">
    <property type="interactions" value="583"/>
</dbReference>
<gene>
    <name evidence="11" type="ORF">M378DRAFT_7755</name>
</gene>
<keyword evidence="2" id="KW-0235">DNA replication</keyword>
<keyword evidence="4" id="KW-0067">ATP-binding</keyword>
<dbReference type="Gene3D" id="3.40.50.300">
    <property type="entry name" value="P-loop containing nucleotide triphosphate hydrolases"/>
    <property type="match status" value="1"/>
</dbReference>
<feature type="domain" description="AAA+ ATPase" evidence="10">
    <location>
        <begin position="264"/>
        <end position="419"/>
    </location>
</feature>
<evidence type="ECO:0000256" key="8">
    <source>
        <dbReference type="ARBA" id="ARBA00043975"/>
    </source>
</evidence>
<comment type="subcellular location">
    <subcellularLocation>
        <location evidence="1">Nucleus</location>
    </subcellularLocation>
</comment>
<sequence length="829" mass="92023">MPSFVANGLLSSALTSSSSINWDSQPEPFSSTQASGSITNEIEESCSDLQGIDIISEISCPIDLSFKSTGLLDQSAPLPEDDIPHFATASFGVPSLLGETSLSTSSSRSLFTPPSGPTIPPSGPSITARTFDGKSVYFRRKSKKDIPNCNPTTTARSISRLLDLPIHRMLDSLSAGLVNQLQQSEQEPSSAAAGNSPKEDTLWVDRYRPTRFTELLGNERIARETLTWVKRWDLCVFGKRPKGKRKVASDDENQESLDELHRPQQRILLLSGPPGLGKTTLAHVVARQAGYELMEINASDARTGSVIDDRIRPALESGSAVGKKKPTLLVIDEIDGATGTGDNPSSFVTKLVQLIQYKPKKKRGTNTAHGPQSKSPILRPIICICNDAYASCLTKLRPHAYHLRYMRPADTHIVNRLRHICEAETLSIESRALSTLVGVAKGDLRGCLNTLQFLKSRCEHVTEAAVRRATVGMKETDVSLNAILTDLFSPLSKKRVHELGLHDDDELRYTSRLSTEIESSGRESTIAVGCFAQYPKMRQHDANLSRYEKANEWLLVYDGFSSAMYSGGDFALLQYLPYTLVPFYPLFSERCTQVERSQEDWEHLQLTRTNEEIYKSISRNLRNSSTCDYKRLLTSPTLELEFAPYINRIISPPIKPVNSQVVRLEEKAVLTRLIDIMISLDLNFVQERTEDGQLTYRLDPPIDVFVTYDGRRAADIPVSRYAVRQLVANEINAKLIARETCSASKGGKRPGAQGPFVSETSESGPPNKRARIEHEVAAAVDFFGRPIVRTQSDARKDLEKAEKKFRVKYRFSEGNSAAVRKPIKVGAFL</sequence>
<evidence type="ECO:0000256" key="7">
    <source>
        <dbReference type="ARBA" id="ARBA00023306"/>
    </source>
</evidence>
<proteinExistence type="inferred from homology"/>
<feature type="region of interest" description="Disordered" evidence="9">
    <location>
        <begin position="742"/>
        <end position="768"/>
    </location>
</feature>
<keyword evidence="12" id="KW-1185">Reference proteome</keyword>